<name>A0A315VIV0_GAMAF</name>
<comment type="caution">
    <text evidence="6">The sequence shown here is derived from an EMBL/GenBank/DDBJ whole genome shotgun (WGS) entry which is preliminary data.</text>
</comment>
<gene>
    <name evidence="6" type="ORF">CCH79_00001999</name>
</gene>
<dbReference type="Proteomes" id="UP000250572">
    <property type="component" value="Unassembled WGS sequence"/>
</dbReference>
<dbReference type="EMBL" id="NHOQ01001678">
    <property type="protein sequence ID" value="PWA22917.1"/>
    <property type="molecule type" value="Genomic_DNA"/>
</dbReference>
<organism evidence="6 7">
    <name type="scientific">Gambusia affinis</name>
    <name type="common">Western mosquitofish</name>
    <name type="synonym">Heterandria affinis</name>
    <dbReference type="NCBI Taxonomy" id="33528"/>
    <lineage>
        <taxon>Eukaryota</taxon>
        <taxon>Metazoa</taxon>
        <taxon>Chordata</taxon>
        <taxon>Craniata</taxon>
        <taxon>Vertebrata</taxon>
        <taxon>Euteleostomi</taxon>
        <taxon>Actinopterygii</taxon>
        <taxon>Neopterygii</taxon>
        <taxon>Teleostei</taxon>
        <taxon>Neoteleostei</taxon>
        <taxon>Acanthomorphata</taxon>
        <taxon>Ovalentaria</taxon>
        <taxon>Atherinomorphae</taxon>
        <taxon>Cyprinodontiformes</taxon>
        <taxon>Poeciliidae</taxon>
        <taxon>Poeciliinae</taxon>
        <taxon>Gambusia</taxon>
    </lineage>
</organism>
<evidence type="ECO:0000256" key="5">
    <source>
        <dbReference type="SAM" id="MobiDB-lite"/>
    </source>
</evidence>
<comment type="subcellular location">
    <subcellularLocation>
        <location evidence="1">Membrane</location>
        <topology evidence="1">Multi-pass membrane protein</topology>
    </subcellularLocation>
</comment>
<protein>
    <submittedName>
        <fullName evidence="6">Uncharacterized protein</fullName>
    </submittedName>
</protein>
<dbReference type="AlphaFoldDB" id="A0A315VIV0"/>
<accession>A0A315VIV0</accession>
<sequence>MVSAQLSARRHMSVRKAPLDGAAQTAAEPVDHLNGTEDYLQAAGHQQSAEQSDVELDDVLRRGLIQTSNTLHKGPLCKPSTATTKLYRAPSTPTAAKAIDRNICKGDCCSLTLGRSGSCSPVRSGVSFENGSTVGGSTDAPDEAVDHLADTEETLQNAGHHQGDEQTHVELDHRPVIEAEQRHNEAVDSTSCTHSGKYDGKEHLPKLNEKQRLGAPVRKEEQNVAEDGQENQGFPQLLKLLWRGSAEGLSLTAFLLQLYALSCPVVYAAANNFPFL</sequence>
<evidence type="ECO:0000256" key="1">
    <source>
        <dbReference type="ARBA" id="ARBA00004141"/>
    </source>
</evidence>
<evidence type="ECO:0000256" key="2">
    <source>
        <dbReference type="ARBA" id="ARBA00022692"/>
    </source>
</evidence>
<keyword evidence="2" id="KW-0812">Transmembrane</keyword>
<keyword evidence="4" id="KW-0472">Membrane</keyword>
<feature type="region of interest" description="Disordered" evidence="5">
    <location>
        <begin position="1"/>
        <end position="25"/>
    </location>
</feature>
<reference evidence="6 7" key="1">
    <citation type="journal article" date="2018" name="G3 (Bethesda)">
        <title>A High-Quality Reference Genome for the Invasive Mosquitofish Gambusia affinis Using a Chicago Library.</title>
        <authorList>
            <person name="Hoffberg S.L."/>
            <person name="Troendle N.J."/>
            <person name="Glenn T.C."/>
            <person name="Mahmud O."/>
            <person name="Louha S."/>
            <person name="Chalopin D."/>
            <person name="Bennetzen J.L."/>
            <person name="Mauricio R."/>
        </authorList>
    </citation>
    <scope>NUCLEOTIDE SEQUENCE [LARGE SCALE GENOMIC DNA]</scope>
    <source>
        <strain evidence="6">NE01/NJP1002.9</strain>
        <tissue evidence="6">Muscle</tissue>
    </source>
</reference>
<keyword evidence="3" id="KW-1133">Transmembrane helix</keyword>
<dbReference type="Pfam" id="PF04193">
    <property type="entry name" value="PQ-loop"/>
    <property type="match status" value="1"/>
</dbReference>
<evidence type="ECO:0000313" key="7">
    <source>
        <dbReference type="Proteomes" id="UP000250572"/>
    </source>
</evidence>
<evidence type="ECO:0000256" key="4">
    <source>
        <dbReference type="ARBA" id="ARBA00023136"/>
    </source>
</evidence>
<keyword evidence="7" id="KW-1185">Reference proteome</keyword>
<evidence type="ECO:0000313" key="6">
    <source>
        <dbReference type="EMBL" id="PWA22917.1"/>
    </source>
</evidence>
<dbReference type="GO" id="GO:0016020">
    <property type="term" value="C:membrane"/>
    <property type="evidence" value="ECO:0007669"/>
    <property type="project" value="UniProtKB-SubCell"/>
</dbReference>
<proteinExistence type="predicted"/>
<feature type="region of interest" description="Disordered" evidence="5">
    <location>
        <begin position="182"/>
        <end position="202"/>
    </location>
</feature>
<evidence type="ECO:0000256" key="3">
    <source>
        <dbReference type="ARBA" id="ARBA00022989"/>
    </source>
</evidence>
<dbReference type="InterPro" id="IPR006603">
    <property type="entry name" value="PQ-loop_rpt"/>
</dbReference>